<gene>
    <name evidence="1" type="ORF">WJX81_005744</name>
</gene>
<dbReference type="AlphaFoldDB" id="A0AAW1SHX5"/>
<reference evidence="1 2" key="1">
    <citation type="journal article" date="2024" name="Nat. Commun.">
        <title>Phylogenomics reveals the evolutionary origins of lichenization in chlorophyte algae.</title>
        <authorList>
            <person name="Puginier C."/>
            <person name="Libourel C."/>
            <person name="Otte J."/>
            <person name="Skaloud P."/>
            <person name="Haon M."/>
            <person name="Grisel S."/>
            <person name="Petersen M."/>
            <person name="Berrin J.G."/>
            <person name="Delaux P.M."/>
            <person name="Dal Grande F."/>
            <person name="Keller J."/>
        </authorList>
    </citation>
    <scope>NUCLEOTIDE SEQUENCE [LARGE SCALE GENOMIC DNA]</scope>
    <source>
        <strain evidence="1 2">SAG 245.80</strain>
    </source>
</reference>
<keyword evidence="2" id="KW-1185">Reference proteome</keyword>
<proteinExistence type="predicted"/>
<name>A0AAW1SHX5_9CHLO</name>
<protein>
    <submittedName>
        <fullName evidence="1">Uncharacterized protein</fullName>
    </submittedName>
</protein>
<organism evidence="1 2">
    <name type="scientific">Elliptochloris bilobata</name>
    <dbReference type="NCBI Taxonomy" id="381761"/>
    <lineage>
        <taxon>Eukaryota</taxon>
        <taxon>Viridiplantae</taxon>
        <taxon>Chlorophyta</taxon>
        <taxon>core chlorophytes</taxon>
        <taxon>Trebouxiophyceae</taxon>
        <taxon>Trebouxiophyceae incertae sedis</taxon>
        <taxon>Elliptochloris clade</taxon>
        <taxon>Elliptochloris</taxon>
    </lineage>
</organism>
<dbReference type="EMBL" id="JALJOU010000003">
    <property type="protein sequence ID" value="KAK9845407.1"/>
    <property type="molecule type" value="Genomic_DNA"/>
</dbReference>
<dbReference type="Proteomes" id="UP001445335">
    <property type="component" value="Unassembled WGS sequence"/>
</dbReference>
<comment type="caution">
    <text evidence="1">The sequence shown here is derived from an EMBL/GenBank/DDBJ whole genome shotgun (WGS) entry which is preliminary data.</text>
</comment>
<evidence type="ECO:0000313" key="2">
    <source>
        <dbReference type="Proteomes" id="UP001445335"/>
    </source>
</evidence>
<sequence length="137" mass="14916">MDALDAQVYMSFPPDFVNSADVLLILNDKKTAKAYAQILASRGAVLSNLLEHLTTSTQAHVLVSVAEARVAARFAHKFDSPHLAESADVYLSWHAIPFSAPASGTALASRTSSEFEKLMQWASVSEHSESGVWVLWI</sequence>
<evidence type="ECO:0000313" key="1">
    <source>
        <dbReference type="EMBL" id="KAK9845407.1"/>
    </source>
</evidence>
<accession>A0AAW1SHX5</accession>